<keyword evidence="9" id="KW-0472">Membrane</keyword>
<evidence type="ECO:0000256" key="9">
    <source>
        <dbReference type="SAM" id="Phobius"/>
    </source>
</evidence>
<dbReference type="SMART" id="SM00387">
    <property type="entry name" value="HATPase_c"/>
    <property type="match status" value="1"/>
</dbReference>
<dbReference type="PROSITE" id="PS50005">
    <property type="entry name" value="TPR"/>
    <property type="match status" value="2"/>
</dbReference>
<evidence type="ECO:0000256" key="5">
    <source>
        <dbReference type="ARBA" id="ARBA00022777"/>
    </source>
</evidence>
<dbReference type="InterPro" id="IPR004358">
    <property type="entry name" value="Sig_transdc_His_kin-like_C"/>
</dbReference>
<keyword evidence="8" id="KW-0175">Coiled coil</keyword>
<evidence type="ECO:0000259" key="11">
    <source>
        <dbReference type="PROSITE" id="PS50109"/>
    </source>
</evidence>
<dbReference type="PRINTS" id="PR00344">
    <property type="entry name" value="BCTRLSENSOR"/>
</dbReference>
<keyword evidence="3" id="KW-0597">Phosphoprotein</keyword>
<dbReference type="InterPro" id="IPR036890">
    <property type="entry name" value="HATPase_C_sf"/>
</dbReference>
<dbReference type="CDD" id="cd00075">
    <property type="entry name" value="HATPase"/>
    <property type="match status" value="1"/>
</dbReference>
<dbReference type="AlphaFoldDB" id="A0A223NU15"/>
<gene>
    <name evidence="12" type="ORF">MuYL_1352</name>
</gene>
<dbReference type="GO" id="GO:0000155">
    <property type="term" value="F:phosphorelay sensor kinase activity"/>
    <property type="evidence" value="ECO:0007669"/>
    <property type="project" value="InterPro"/>
</dbReference>
<sequence>MKIHLTLSFLFISISAFASIDRGRVDSLKILIAGANKQTLPDTTTIKRLNNLAENYFDSNPDSTLFYGRKSIEQSRKINYRQGLANGLVLTGHANFFKGRFAQGQQNFDEALDIYKSINDLKGLSNCYKLYGRMDNLLAKYQTALYYLNLALDLNTQLKDDTEIADCYKNIGIVYFSEGQNSTALDYYYKALYLTIKNNDHNASASIYNDIGVVLQGMEVYPKALEHYHKALNLFKGTNNLTGVGTINENIGEVLIAHKEYDRAIVHLSKAIKIAKKQDDKDGMSSVFTDLGLCYAHKGQFALAKRYLDTSLQIASKFKIVYNQAYALIGMATMYNLQKDYKNAYIYATQGQHLAATLRNLTVRSSAALQLNKTLAGLGRYDDAYNMLKRYNELKDSLNNNESIQKLTSYNLELNFASKERQLAQQHKEKDDSYNQRIKQQRLINLIFLTIIIGMLAVSIVYYRQKRKQQQINAMLEDKNREVLQQKTDLDDQAKKLNDLNVLKDRLISVLAHDLRAPLSTLRGLFSLLEDETISHEQMLAMIPGVLKKLEYTSDFLDTLLFWINSQMDNFDSSTKSFFIKDIVAYETESYLEQAKLKGINIIDSVSQDAVASADPNSIRIVIRNLITNAIKFSSENDTIEITSIQQDDHNYVISVKDTGMGMSEEQLGKLFKSKVNSNTGTNNESGTGMGMLFCKDLVEKCSGKIWVTSKQGQGTKFSFTVPMGKLTESHLEVA</sequence>
<dbReference type="PANTHER" id="PTHR43711">
    <property type="entry name" value="TWO-COMPONENT HISTIDINE KINASE"/>
    <property type="match status" value="1"/>
</dbReference>
<dbReference type="InterPro" id="IPR003594">
    <property type="entry name" value="HATPase_dom"/>
</dbReference>
<dbReference type="Pfam" id="PF02518">
    <property type="entry name" value="HATPase_c"/>
    <property type="match status" value="1"/>
</dbReference>
<dbReference type="PROSITE" id="PS50109">
    <property type="entry name" value="HIS_KIN"/>
    <property type="match status" value="1"/>
</dbReference>
<dbReference type="Gene3D" id="1.10.287.130">
    <property type="match status" value="1"/>
</dbReference>
<dbReference type="Gene3D" id="1.25.40.10">
    <property type="entry name" value="Tetratricopeptide repeat domain"/>
    <property type="match status" value="3"/>
</dbReference>
<dbReference type="EMBL" id="CP022743">
    <property type="protein sequence ID" value="ASU33250.1"/>
    <property type="molecule type" value="Genomic_DNA"/>
</dbReference>
<dbReference type="CDD" id="cd00082">
    <property type="entry name" value="HisKA"/>
    <property type="match status" value="1"/>
</dbReference>
<dbReference type="SMART" id="SM00388">
    <property type="entry name" value="HisKA"/>
    <property type="match status" value="1"/>
</dbReference>
<evidence type="ECO:0000256" key="3">
    <source>
        <dbReference type="ARBA" id="ARBA00022553"/>
    </source>
</evidence>
<evidence type="ECO:0000256" key="1">
    <source>
        <dbReference type="ARBA" id="ARBA00000085"/>
    </source>
</evidence>
<dbReference type="SUPFAM" id="SSF55874">
    <property type="entry name" value="ATPase domain of HSP90 chaperone/DNA topoisomerase II/histidine kinase"/>
    <property type="match status" value="1"/>
</dbReference>
<dbReference type="SUPFAM" id="SSF47384">
    <property type="entry name" value="Homodimeric domain of signal transducing histidine kinase"/>
    <property type="match status" value="1"/>
</dbReference>
<evidence type="ECO:0000256" key="8">
    <source>
        <dbReference type="SAM" id="Coils"/>
    </source>
</evidence>
<dbReference type="Proteomes" id="UP000215002">
    <property type="component" value="Chromosome"/>
</dbReference>
<dbReference type="KEGG" id="muc:MuYL_1352"/>
<dbReference type="SMART" id="SM00028">
    <property type="entry name" value="TPR"/>
    <property type="match status" value="6"/>
</dbReference>
<name>A0A223NU15_9SPHI</name>
<dbReference type="EC" id="2.7.13.3" evidence="2"/>
<feature type="repeat" description="TPR" evidence="7">
    <location>
        <begin position="165"/>
        <end position="198"/>
    </location>
</feature>
<keyword evidence="5" id="KW-0418">Kinase</keyword>
<keyword evidence="13" id="KW-1185">Reference proteome</keyword>
<dbReference type="Pfam" id="PF13424">
    <property type="entry name" value="TPR_12"/>
    <property type="match status" value="1"/>
</dbReference>
<accession>A0A223NU15</accession>
<keyword evidence="9" id="KW-0812">Transmembrane</keyword>
<comment type="catalytic activity">
    <reaction evidence="1">
        <text>ATP + protein L-histidine = ADP + protein N-phospho-L-histidine.</text>
        <dbReference type="EC" id="2.7.13.3"/>
    </reaction>
</comment>
<dbReference type="InterPro" id="IPR019734">
    <property type="entry name" value="TPR_rpt"/>
</dbReference>
<keyword evidence="7" id="KW-0802">TPR repeat</keyword>
<feature type="chain" id="PRO_5013098524" description="histidine kinase" evidence="10">
    <location>
        <begin position="19"/>
        <end position="735"/>
    </location>
</feature>
<dbReference type="Gene3D" id="3.30.565.10">
    <property type="entry name" value="Histidine kinase-like ATPase, C-terminal domain"/>
    <property type="match status" value="1"/>
</dbReference>
<feature type="repeat" description="TPR" evidence="7">
    <location>
        <begin position="205"/>
        <end position="238"/>
    </location>
</feature>
<keyword evidence="4" id="KW-0808">Transferase</keyword>
<feature type="coiled-coil region" evidence="8">
    <location>
        <begin position="473"/>
        <end position="500"/>
    </location>
</feature>
<feature type="transmembrane region" description="Helical" evidence="9">
    <location>
        <begin position="443"/>
        <end position="463"/>
    </location>
</feature>
<dbReference type="InterPro" id="IPR036097">
    <property type="entry name" value="HisK_dim/P_sf"/>
</dbReference>
<evidence type="ECO:0000256" key="2">
    <source>
        <dbReference type="ARBA" id="ARBA00012438"/>
    </source>
</evidence>
<organism evidence="12 13">
    <name type="scientific">Mucilaginibacter xinganensis</name>
    <dbReference type="NCBI Taxonomy" id="1234841"/>
    <lineage>
        <taxon>Bacteria</taxon>
        <taxon>Pseudomonadati</taxon>
        <taxon>Bacteroidota</taxon>
        <taxon>Sphingobacteriia</taxon>
        <taxon>Sphingobacteriales</taxon>
        <taxon>Sphingobacteriaceae</taxon>
        <taxon>Mucilaginibacter</taxon>
    </lineage>
</organism>
<reference evidence="12 13" key="1">
    <citation type="submission" date="2017-08" db="EMBL/GenBank/DDBJ databases">
        <title>Complete genome sequence of Mucilaginibacter sp. strain BJC16-A31.</title>
        <authorList>
            <consortium name="Henan University of Science and Technology"/>
            <person name="You X."/>
        </authorList>
    </citation>
    <scope>NUCLEOTIDE SEQUENCE [LARGE SCALE GENOMIC DNA]</scope>
    <source>
        <strain evidence="12 13">BJC16-A31</strain>
    </source>
</reference>
<evidence type="ECO:0000313" key="12">
    <source>
        <dbReference type="EMBL" id="ASU33250.1"/>
    </source>
</evidence>
<evidence type="ECO:0000256" key="7">
    <source>
        <dbReference type="PROSITE-ProRule" id="PRU00339"/>
    </source>
</evidence>
<evidence type="ECO:0000256" key="4">
    <source>
        <dbReference type="ARBA" id="ARBA00022679"/>
    </source>
</evidence>
<proteinExistence type="predicted"/>
<feature type="domain" description="Histidine kinase" evidence="11">
    <location>
        <begin position="510"/>
        <end position="726"/>
    </location>
</feature>
<keyword evidence="9" id="KW-1133">Transmembrane helix</keyword>
<protein>
    <recommendedName>
        <fullName evidence="2">histidine kinase</fullName>
        <ecNumber evidence="2">2.7.13.3</ecNumber>
    </recommendedName>
</protein>
<evidence type="ECO:0000256" key="10">
    <source>
        <dbReference type="SAM" id="SignalP"/>
    </source>
</evidence>
<dbReference type="RefSeq" id="WP_094569733.1">
    <property type="nucleotide sequence ID" value="NZ_CP022743.1"/>
</dbReference>
<dbReference type="InterPro" id="IPR050736">
    <property type="entry name" value="Sensor_HK_Regulatory"/>
</dbReference>
<dbReference type="InterPro" id="IPR011990">
    <property type="entry name" value="TPR-like_helical_dom_sf"/>
</dbReference>
<dbReference type="InterPro" id="IPR005467">
    <property type="entry name" value="His_kinase_dom"/>
</dbReference>
<evidence type="ECO:0000256" key="6">
    <source>
        <dbReference type="ARBA" id="ARBA00023012"/>
    </source>
</evidence>
<dbReference type="PANTHER" id="PTHR43711:SF1">
    <property type="entry name" value="HISTIDINE KINASE 1"/>
    <property type="match status" value="1"/>
</dbReference>
<dbReference type="InterPro" id="IPR003661">
    <property type="entry name" value="HisK_dim/P_dom"/>
</dbReference>
<evidence type="ECO:0000313" key="13">
    <source>
        <dbReference type="Proteomes" id="UP000215002"/>
    </source>
</evidence>
<feature type="signal peptide" evidence="10">
    <location>
        <begin position="1"/>
        <end position="18"/>
    </location>
</feature>
<dbReference type="SUPFAM" id="SSF48452">
    <property type="entry name" value="TPR-like"/>
    <property type="match status" value="2"/>
</dbReference>
<keyword evidence="6" id="KW-0902">Two-component regulatory system</keyword>
<keyword evidence="10" id="KW-0732">Signal</keyword>
<dbReference type="OrthoDB" id="9810447at2"/>